<feature type="region of interest" description="Disordered" evidence="13">
    <location>
        <begin position="992"/>
        <end position="1011"/>
    </location>
</feature>
<feature type="compositionally biased region" description="Basic and acidic residues" evidence="13">
    <location>
        <begin position="1649"/>
        <end position="1661"/>
    </location>
</feature>
<dbReference type="GO" id="GO:0050793">
    <property type="term" value="P:regulation of developmental process"/>
    <property type="evidence" value="ECO:0007669"/>
    <property type="project" value="UniProtKB-ARBA"/>
</dbReference>
<feature type="transmembrane region" description="Helical" evidence="14">
    <location>
        <begin position="457"/>
        <end position="478"/>
    </location>
</feature>
<keyword evidence="6" id="KW-0949">S-adenosyl-L-methionine</keyword>
<evidence type="ECO:0000256" key="9">
    <source>
        <dbReference type="ARBA" id="ARBA00022840"/>
    </source>
</evidence>
<keyword evidence="7 12" id="KW-0547">Nucleotide-binding</keyword>
<dbReference type="GO" id="GO:0003682">
    <property type="term" value="F:chromatin binding"/>
    <property type="evidence" value="ECO:0007669"/>
    <property type="project" value="TreeGrafter"/>
</dbReference>
<feature type="domain" description="Protein kinase" evidence="15">
    <location>
        <begin position="531"/>
        <end position="820"/>
    </location>
</feature>
<feature type="domain" description="SET" evidence="16">
    <location>
        <begin position="1523"/>
        <end position="1638"/>
    </location>
</feature>
<keyword evidence="19" id="KW-1185">Reference proteome</keyword>
<evidence type="ECO:0000256" key="11">
    <source>
        <dbReference type="ARBA" id="ARBA00048568"/>
    </source>
</evidence>
<dbReference type="FunFam" id="3.30.200.20:FF:000299">
    <property type="entry name" value="Receptor-like serine/threonine-protein kinase ALE2"/>
    <property type="match status" value="1"/>
</dbReference>
<evidence type="ECO:0000256" key="6">
    <source>
        <dbReference type="ARBA" id="ARBA00022691"/>
    </source>
</evidence>
<dbReference type="InterPro" id="IPR000719">
    <property type="entry name" value="Prot_kinase_dom"/>
</dbReference>
<evidence type="ECO:0000256" key="1">
    <source>
        <dbReference type="ARBA" id="ARBA00004123"/>
    </source>
</evidence>
<feature type="compositionally biased region" description="Basic residues" evidence="13">
    <location>
        <begin position="1662"/>
        <end position="1672"/>
    </location>
</feature>
<evidence type="ECO:0000256" key="2">
    <source>
        <dbReference type="ARBA" id="ARBA00012186"/>
    </source>
</evidence>
<dbReference type="InterPro" id="IPR046341">
    <property type="entry name" value="SET_dom_sf"/>
</dbReference>
<feature type="compositionally biased region" description="Polar residues" evidence="13">
    <location>
        <begin position="1247"/>
        <end position="1257"/>
    </location>
</feature>
<name>A0A8S2ARE6_ARAAE</name>
<dbReference type="Pfam" id="PF00856">
    <property type="entry name" value="SET"/>
    <property type="match status" value="1"/>
</dbReference>
<evidence type="ECO:0000259" key="17">
    <source>
        <dbReference type="PROSITE" id="PS51633"/>
    </source>
</evidence>
<dbReference type="Pfam" id="PF25996">
    <property type="entry name" value="HTH_CLF_N"/>
    <property type="match status" value="1"/>
</dbReference>
<dbReference type="PANTHER" id="PTHR45747:SF14">
    <property type="entry name" value="HISTONE-LYSINE N-METHYLTRANSFERASE EZA1"/>
    <property type="match status" value="1"/>
</dbReference>
<dbReference type="GO" id="GO:0031507">
    <property type="term" value="P:heterochromatin formation"/>
    <property type="evidence" value="ECO:0007669"/>
    <property type="project" value="TreeGrafter"/>
</dbReference>
<dbReference type="GO" id="GO:0004674">
    <property type="term" value="F:protein serine/threonine kinase activity"/>
    <property type="evidence" value="ECO:0007669"/>
    <property type="project" value="UniProtKB-KW"/>
</dbReference>
<dbReference type="PROSITE" id="PS51576">
    <property type="entry name" value="SAM_MT43_EZ"/>
    <property type="match status" value="1"/>
</dbReference>
<proteinExistence type="predicted"/>
<evidence type="ECO:0000256" key="12">
    <source>
        <dbReference type="PROSITE-ProRule" id="PRU10141"/>
    </source>
</evidence>
<dbReference type="InterPro" id="IPR001245">
    <property type="entry name" value="Ser-Thr/Tyr_kinase_cat_dom"/>
</dbReference>
<organism evidence="18 19">
    <name type="scientific">Arabidopsis arenosa</name>
    <name type="common">Sand rock-cress</name>
    <name type="synonym">Cardaminopsis arenosa</name>
    <dbReference type="NCBI Taxonomy" id="38785"/>
    <lineage>
        <taxon>Eukaryota</taxon>
        <taxon>Viridiplantae</taxon>
        <taxon>Streptophyta</taxon>
        <taxon>Embryophyta</taxon>
        <taxon>Tracheophyta</taxon>
        <taxon>Spermatophyta</taxon>
        <taxon>Magnoliopsida</taxon>
        <taxon>eudicotyledons</taxon>
        <taxon>Gunneridae</taxon>
        <taxon>Pentapetalae</taxon>
        <taxon>rosids</taxon>
        <taxon>malvids</taxon>
        <taxon>Brassicales</taxon>
        <taxon>Brassicaceae</taxon>
        <taxon>Camelineae</taxon>
        <taxon>Arabidopsis</taxon>
    </lineage>
</organism>
<dbReference type="InterPro" id="IPR058609">
    <property type="entry name" value="HTH_CLF-like"/>
</dbReference>
<feature type="compositionally biased region" description="Polar residues" evidence="13">
    <location>
        <begin position="437"/>
        <end position="447"/>
    </location>
</feature>
<dbReference type="InterPro" id="IPR001214">
    <property type="entry name" value="SET_dom"/>
</dbReference>
<dbReference type="CDD" id="cd00167">
    <property type="entry name" value="SANT"/>
    <property type="match status" value="1"/>
</dbReference>
<protein>
    <recommendedName>
        <fullName evidence="2">[histone H3]-lysine(27) N-trimethyltransferase</fullName>
        <ecNumber evidence="2">2.1.1.356</ecNumber>
    </recommendedName>
</protein>
<feature type="region of interest" description="Disordered" evidence="13">
    <location>
        <begin position="488"/>
        <end position="507"/>
    </location>
</feature>
<feature type="region of interest" description="Disordered" evidence="13">
    <location>
        <begin position="1646"/>
        <end position="1672"/>
    </location>
</feature>
<evidence type="ECO:0000256" key="7">
    <source>
        <dbReference type="ARBA" id="ARBA00022741"/>
    </source>
</evidence>
<dbReference type="SUPFAM" id="SSF82199">
    <property type="entry name" value="SET domain"/>
    <property type="match status" value="1"/>
</dbReference>
<dbReference type="CDD" id="cd14066">
    <property type="entry name" value="STKc_IRAK"/>
    <property type="match status" value="1"/>
</dbReference>
<evidence type="ECO:0000259" key="15">
    <source>
        <dbReference type="PROSITE" id="PS50011"/>
    </source>
</evidence>
<keyword evidence="14" id="KW-0812">Transmembrane</keyword>
<dbReference type="GO" id="GO:0031519">
    <property type="term" value="C:PcG protein complex"/>
    <property type="evidence" value="ECO:0007669"/>
    <property type="project" value="InterPro"/>
</dbReference>
<keyword evidence="14" id="KW-1133">Transmembrane helix</keyword>
<dbReference type="FunFam" id="2.170.270.10:FF:000001">
    <property type="entry name" value="Putative histone-lysine N-methyltransferase EZH2"/>
    <property type="match status" value="1"/>
</dbReference>
<keyword evidence="9 12" id="KW-0067">ATP-binding</keyword>
<dbReference type="InterPro" id="IPR011009">
    <property type="entry name" value="Kinase-like_dom_sf"/>
</dbReference>
<dbReference type="PANTHER" id="PTHR45747">
    <property type="entry name" value="HISTONE-LYSINE N-METHYLTRANSFERASE E(Z)"/>
    <property type="match status" value="1"/>
</dbReference>
<dbReference type="PROSITE" id="PS00108">
    <property type="entry name" value="PROTEIN_KINASE_ST"/>
    <property type="match status" value="1"/>
</dbReference>
<dbReference type="EMBL" id="LR999456">
    <property type="protein sequence ID" value="CAE6141330.1"/>
    <property type="molecule type" value="Genomic_DNA"/>
</dbReference>
<dbReference type="SMART" id="SM00317">
    <property type="entry name" value="SET"/>
    <property type="match status" value="1"/>
</dbReference>
<dbReference type="InterPro" id="IPR025114">
    <property type="entry name" value="D27-like_C"/>
</dbReference>
<gene>
    <name evidence="18" type="ORF">AARE701A_LOCUS17075</name>
</gene>
<comment type="subcellular location">
    <subcellularLocation>
        <location evidence="1">Nucleus</location>
    </subcellularLocation>
</comment>
<dbReference type="SUPFAM" id="SSF56112">
    <property type="entry name" value="Protein kinase-like (PK-like)"/>
    <property type="match status" value="1"/>
</dbReference>
<evidence type="ECO:0000256" key="10">
    <source>
        <dbReference type="ARBA" id="ARBA00023242"/>
    </source>
</evidence>
<dbReference type="Pfam" id="PF07714">
    <property type="entry name" value="PK_Tyr_Ser-Thr"/>
    <property type="match status" value="1"/>
</dbReference>
<keyword evidence="3" id="KW-0723">Serine/threonine-protein kinase</keyword>
<dbReference type="Gene3D" id="3.30.200.20">
    <property type="entry name" value="Phosphorylase Kinase, domain 1"/>
    <property type="match status" value="1"/>
</dbReference>
<reference evidence="18" key="1">
    <citation type="submission" date="2021-01" db="EMBL/GenBank/DDBJ databases">
        <authorList>
            <person name="Bezrukov I."/>
        </authorList>
    </citation>
    <scope>NUCLEOTIDE SEQUENCE</scope>
</reference>
<accession>A0A8S2ARE6</accession>
<comment type="catalytic activity">
    <reaction evidence="11">
        <text>L-lysyl(27)-[histone H3] + 3 S-adenosyl-L-methionine = N(6),N(6),N(6)-trimethyl-L-lysyl(27)-[histone H3] + 3 S-adenosyl-L-homocysteine + 3 H(+)</text>
        <dbReference type="Rhea" id="RHEA:60292"/>
        <dbReference type="Rhea" id="RHEA-COMP:15535"/>
        <dbReference type="Rhea" id="RHEA-COMP:15548"/>
        <dbReference type="ChEBI" id="CHEBI:15378"/>
        <dbReference type="ChEBI" id="CHEBI:29969"/>
        <dbReference type="ChEBI" id="CHEBI:57856"/>
        <dbReference type="ChEBI" id="CHEBI:59789"/>
        <dbReference type="ChEBI" id="CHEBI:61961"/>
        <dbReference type="EC" id="2.1.1.356"/>
    </reaction>
</comment>
<dbReference type="InterPro" id="IPR025778">
    <property type="entry name" value="Hist-Lys_N-MeTrfase_plant"/>
</dbReference>
<keyword evidence="14" id="KW-0472">Membrane</keyword>
<evidence type="ECO:0000256" key="4">
    <source>
        <dbReference type="ARBA" id="ARBA00022603"/>
    </source>
</evidence>
<feature type="domain" description="CXC" evidence="17">
    <location>
        <begin position="1410"/>
        <end position="1509"/>
    </location>
</feature>
<dbReference type="Pfam" id="PF23180">
    <property type="entry name" value="ALE2_N"/>
    <property type="match status" value="1"/>
</dbReference>
<dbReference type="Gene3D" id="2.170.270.10">
    <property type="entry name" value="SET domain"/>
    <property type="match status" value="1"/>
</dbReference>
<keyword evidence="4" id="KW-0489">Methyltransferase</keyword>
<evidence type="ECO:0000259" key="16">
    <source>
        <dbReference type="PROSITE" id="PS50280"/>
    </source>
</evidence>
<evidence type="ECO:0000256" key="3">
    <source>
        <dbReference type="ARBA" id="ARBA00022527"/>
    </source>
</evidence>
<dbReference type="GO" id="GO:0005506">
    <property type="term" value="F:iron ion binding"/>
    <property type="evidence" value="ECO:0007669"/>
    <property type="project" value="InterPro"/>
</dbReference>
<dbReference type="InterPro" id="IPR057597">
    <property type="entry name" value="ALE2_N"/>
</dbReference>
<evidence type="ECO:0000313" key="19">
    <source>
        <dbReference type="Proteomes" id="UP000682877"/>
    </source>
</evidence>
<evidence type="ECO:0000313" key="18">
    <source>
        <dbReference type="EMBL" id="CAE6141330.1"/>
    </source>
</evidence>
<dbReference type="InterPro" id="IPR017441">
    <property type="entry name" value="Protein_kinase_ATP_BS"/>
</dbReference>
<dbReference type="Pfam" id="PF13225">
    <property type="entry name" value="D27-like_C"/>
    <property type="match status" value="1"/>
</dbReference>
<dbReference type="PROSITE" id="PS50280">
    <property type="entry name" value="SET"/>
    <property type="match status" value="1"/>
</dbReference>
<dbReference type="GO" id="GO:0005524">
    <property type="term" value="F:ATP binding"/>
    <property type="evidence" value="ECO:0007669"/>
    <property type="project" value="UniProtKB-UniRule"/>
</dbReference>
<evidence type="ECO:0000256" key="13">
    <source>
        <dbReference type="SAM" id="MobiDB-lite"/>
    </source>
</evidence>
<feature type="compositionally biased region" description="Basic and acidic residues" evidence="13">
    <location>
        <begin position="488"/>
        <end position="500"/>
    </location>
</feature>
<dbReference type="GO" id="GO:0140951">
    <property type="term" value="F:histone H3K27 trimethyltransferase activity"/>
    <property type="evidence" value="ECO:0007669"/>
    <property type="project" value="UniProtKB-EC"/>
</dbReference>
<sequence length="1672" mass="184918">MQSFRNKLVEEVGSDSEKPGYVGLIELVKLLLLKGRSKSETSDAAVRILKSLFPPLILELYKLLIAPIAQGKLAALMVARVTVLTCQWLMGPSKVNIIDLPNGESWDSGVFVEKCQYLEEANVFKDYMGVPLVMEPNFKDYSCQFKFGVAPPEDDGNVNEPCSQRDVLIMALKAVVFVYCVVSLFSVQLADAQHEGLLVSPTLSPSTSPAISDLPLPAEFPRFHRKYFAPQQAEAPEHPPPYSRLVASVHPPINSHFSKPSMKKNAQSPGAGLVDIAPAQSSNGALPDALTQPPLSPSVSNCCKPDMVLKRRSIGCHCVYPIKLDILLLNVSETPSWNMFLNEFATQLGLLPHQIELINFYVLSLSRMNISMDITPHSGISFSASQASAINSSLISHKIQFSPTLVGDYKLLNLTWFEAPAPSQAPLVASSPHKAPSQGSSASTSVRSPGKKKHPNLILIFAIAAGVLILAIITVLVICSCALREEKAPDPHKETVKPRNLDAGSVGGSLPHPASTRFLSYEELKEATSNFESASILGEGGFGKVYRGILADGTAVAIKKLTSGGPQGDKEFQVEIDMLSRLHHRNLVKLVGYYSSRDSSQHLLCYELVPNGSLEAWLHGHLGLNCPLDWDTRMKIALDAARGLAYLHEDSQPSVIHRDFKASNILLENNFNAKVADFGLAKQAPEGRGNHLSTRVMGTFGYVAPEYAMTGHLLVKSDVYSYGVVLLELLTGRKPVDMSQPSGQENLVTWTRPVLRDKDRLEELVDSRLEGIYPKEDFIRVCTIAAACVAPEASQRPTMGEVVQSLKMVQRVVEYQDPVLNTSNKARPNRRQSSATFESEKSHVDDDEEDRLEGLENRLSELKRKIQGERVRSIKEKFEANRKKVDVNVTPFSSAALSRATAGENGNSNVFSSRMEIPLCKLNGFSHGVGDRDYVPTKDVTAASVKLPIAERIPPYTTWIFLDRNQRMAEDQSVVGRRQIYYERHGGETLICSDSEEEPEPEEEKREYSEGEDSVIWLIGQEYGMGEEVQDSLCQFLSVDASDILGRYNELKLKDEQNTEDFSNSGFKLGISLEKDLGAALDSFDNLFCRRCLVFDCRLHGCSQPLISASEKQPYWSDYEGDRKPCSKHCYLQVKAVREVPKAEEKASKEECSKAISSDDPHDAATGVNLQVEKTDIGFKNLDSSSGVEQEHGIRGKREVPNLEDSNDLPNLSNKKQKTTASDTKMSLVNSTPSLDQAFDSSKGDQSETVETNNVNRDSGADSKEVAEPIPDILVHDGGSSVCQPDHGSGNGSIIIGEMSEKSQPSTEWNPIEKDLYLKGVEIFGRNSCLIARNLLSGLKTCLDVSSYMRENEVSVFRRSSTPNLLLDDGRTDPGNDDDEVPPRTRLFRRKGKTRKLKYSTKSAGHPSVWKRIAGGKNQSCKQYTPCGCLSMCGKDCPCLTNETCCEKYCGCSKSCKNRFRGCHCAKSQCRSRQCPCFAAGRECDPDVCRNCWVSCGDGSLGEAPRRREGQCGNMRLLLRQQQRILLGKSDVAGWGAFLKNSVSKNEYLGEYTGELISHREADKRGKIYDRANSSFLFDLNDQYVLDAQRKGDKLKFANHSAKPNCYAKVMFVAGDHRVGIFANERIEASEELFYDYRYGPAQAPAWARKPEGSKKDDSAITHRRARKHQSH</sequence>
<dbReference type="EC" id="2.1.1.356" evidence="2"/>
<dbReference type="Proteomes" id="UP000682877">
    <property type="component" value="Chromosome 6"/>
</dbReference>
<dbReference type="InterPro" id="IPR008271">
    <property type="entry name" value="Ser/Thr_kinase_AS"/>
</dbReference>
<dbReference type="Pfam" id="PF18264">
    <property type="entry name" value="preSET_CXC"/>
    <property type="match status" value="1"/>
</dbReference>
<dbReference type="InterPro" id="IPR001005">
    <property type="entry name" value="SANT/Myb"/>
</dbReference>
<dbReference type="CDD" id="cd10519">
    <property type="entry name" value="SET_EZH"/>
    <property type="match status" value="1"/>
</dbReference>
<dbReference type="SMART" id="SM01114">
    <property type="entry name" value="CXC"/>
    <property type="match status" value="1"/>
</dbReference>
<feature type="region of interest" description="Disordered" evidence="13">
    <location>
        <begin position="1180"/>
        <end position="1296"/>
    </location>
</feature>
<dbReference type="PROSITE" id="PS00107">
    <property type="entry name" value="PROTEIN_KINASE_ATP"/>
    <property type="match status" value="1"/>
</dbReference>
<dbReference type="InterPro" id="IPR033467">
    <property type="entry name" value="Tesmin/TSO1-like_CXC"/>
</dbReference>
<dbReference type="FunFam" id="1.10.510.10:FF:000051">
    <property type="entry name" value="Receptor-like serine/threonine-protein kinase ALE2"/>
    <property type="match status" value="1"/>
</dbReference>
<dbReference type="GO" id="GO:0032259">
    <property type="term" value="P:methylation"/>
    <property type="evidence" value="ECO:0007669"/>
    <property type="project" value="UniProtKB-KW"/>
</dbReference>
<feature type="compositionally biased region" description="Polar residues" evidence="13">
    <location>
        <begin position="1208"/>
        <end position="1235"/>
    </location>
</feature>
<evidence type="ECO:0000256" key="14">
    <source>
        <dbReference type="SAM" id="Phobius"/>
    </source>
</evidence>
<evidence type="ECO:0000256" key="5">
    <source>
        <dbReference type="ARBA" id="ARBA00022679"/>
    </source>
</evidence>
<feature type="region of interest" description="Disordered" evidence="13">
    <location>
        <begin position="427"/>
        <end position="451"/>
    </location>
</feature>
<feature type="region of interest" description="Disordered" evidence="13">
    <location>
        <begin position="820"/>
        <end position="852"/>
    </location>
</feature>
<feature type="compositionally biased region" description="Basic and acidic residues" evidence="13">
    <location>
        <begin position="1189"/>
        <end position="1201"/>
    </location>
</feature>
<feature type="compositionally biased region" description="Polar residues" evidence="13">
    <location>
        <begin position="820"/>
        <end position="837"/>
    </location>
</feature>
<dbReference type="PROSITE" id="PS51633">
    <property type="entry name" value="CXC"/>
    <property type="match status" value="1"/>
</dbReference>
<dbReference type="InterPro" id="IPR045318">
    <property type="entry name" value="EZH1/2-like"/>
</dbReference>
<dbReference type="InterPro" id="IPR041355">
    <property type="entry name" value="Pre-SET_CXC"/>
</dbReference>
<keyword evidence="8" id="KW-0418">Kinase</keyword>
<dbReference type="PROSITE" id="PS50011">
    <property type="entry name" value="PROTEIN_KINASE_DOM"/>
    <property type="match status" value="1"/>
</dbReference>
<feature type="binding site" evidence="12">
    <location>
        <position position="560"/>
    </location>
    <ligand>
        <name>ATP</name>
        <dbReference type="ChEBI" id="CHEBI:30616"/>
    </ligand>
</feature>
<dbReference type="InterPro" id="IPR026489">
    <property type="entry name" value="CXC_dom"/>
</dbReference>
<dbReference type="Gene3D" id="1.10.510.10">
    <property type="entry name" value="Transferase(Phosphotransferase) domain 1"/>
    <property type="match status" value="1"/>
</dbReference>
<keyword evidence="10" id="KW-0539">Nucleus</keyword>
<keyword evidence="5" id="KW-0808">Transferase</keyword>
<evidence type="ECO:0000256" key="8">
    <source>
        <dbReference type="ARBA" id="ARBA00022777"/>
    </source>
</evidence>